<organism evidence="10 11">
    <name type="scientific">Filifactor villosus</name>
    <dbReference type="NCBI Taxonomy" id="29374"/>
    <lineage>
        <taxon>Bacteria</taxon>
        <taxon>Bacillati</taxon>
        <taxon>Bacillota</taxon>
        <taxon>Clostridia</taxon>
        <taxon>Peptostreptococcales</taxon>
        <taxon>Filifactoraceae</taxon>
        <taxon>Filifactor</taxon>
    </lineage>
</organism>
<evidence type="ECO:0000256" key="5">
    <source>
        <dbReference type="ARBA" id="ARBA00022801"/>
    </source>
</evidence>
<keyword evidence="4 7" id="KW-0540">Nuclease</keyword>
<dbReference type="Pfam" id="PF00149">
    <property type="entry name" value="Metallophos"/>
    <property type="match status" value="1"/>
</dbReference>
<accession>A0ABV9QLY3</accession>
<keyword evidence="6 7" id="KW-0269">Exonuclease</keyword>
<proteinExistence type="inferred from homology"/>
<keyword evidence="11" id="KW-1185">Reference proteome</keyword>
<dbReference type="GO" id="GO:0004527">
    <property type="term" value="F:exonuclease activity"/>
    <property type="evidence" value="ECO:0007669"/>
    <property type="project" value="UniProtKB-KW"/>
</dbReference>
<dbReference type="Pfam" id="PF12320">
    <property type="entry name" value="SbcD_C"/>
    <property type="match status" value="1"/>
</dbReference>
<dbReference type="RefSeq" id="WP_379788960.1">
    <property type="nucleotide sequence ID" value="NZ_JBHSHL010000050.1"/>
</dbReference>
<comment type="caution">
    <text evidence="10">The sequence shown here is derived from an EMBL/GenBank/DDBJ whole genome shotgun (WGS) entry which is preliminary data.</text>
</comment>
<evidence type="ECO:0000256" key="1">
    <source>
        <dbReference type="ARBA" id="ARBA00010555"/>
    </source>
</evidence>
<dbReference type="InterPro" id="IPR026843">
    <property type="entry name" value="SbcD_C"/>
</dbReference>
<dbReference type="InterPro" id="IPR004593">
    <property type="entry name" value="SbcD"/>
</dbReference>
<evidence type="ECO:0000313" key="10">
    <source>
        <dbReference type="EMBL" id="MFC4805400.1"/>
    </source>
</evidence>
<evidence type="ECO:0000256" key="6">
    <source>
        <dbReference type="ARBA" id="ARBA00022839"/>
    </source>
</evidence>
<dbReference type="NCBIfam" id="TIGR00619">
    <property type="entry name" value="sbcd"/>
    <property type="match status" value="1"/>
</dbReference>
<dbReference type="CDD" id="cd00840">
    <property type="entry name" value="MPP_Mre11_N"/>
    <property type="match status" value="1"/>
</dbReference>
<keyword evidence="7" id="KW-0233">DNA recombination</keyword>
<dbReference type="SUPFAM" id="SSF56300">
    <property type="entry name" value="Metallo-dependent phosphatases"/>
    <property type="match status" value="1"/>
</dbReference>
<comment type="similarity">
    <text evidence="1 7">Belongs to the SbcD family.</text>
</comment>
<sequence length="383" mass="44145">MRLLHLADLHIGKILNGYSMLEDQRHILAQVLDIVDRQGADVVLIAGDIYDRSIAPKEALTLYNDFLAELILKRGLSVIAISGNHDSGERLEAGSALTEAMSYYMEGTFKKDTRRITLKDEFGEVDFYPIAFADVAEVRLTLEEDSIRSFDEAMQETVERIELRDAVRSVALAHCYAVSQETDEEEKIDSQKPLSIGGKDFVKASYFSKFNYTALGHLHRRQKCLLPKIRYCGTLLKYSFSEETHTKSVLLVDLDAEGNVSIIEEEVFPLRNMRTIRGRFEEVLQAATTDVHKEDYVRFILEDEELIHNAMSVLKSYYPYAMELRYEFREREAKKFFSHRGEREKTVLEMASLFYEQNYEEPMDELTRDLVREVVEAIGGESR</sequence>
<reference evidence="11" key="1">
    <citation type="journal article" date="2019" name="Int. J. Syst. Evol. Microbiol.">
        <title>The Global Catalogue of Microorganisms (GCM) 10K type strain sequencing project: providing services to taxonomists for standard genome sequencing and annotation.</title>
        <authorList>
            <consortium name="The Broad Institute Genomics Platform"/>
            <consortium name="The Broad Institute Genome Sequencing Center for Infectious Disease"/>
            <person name="Wu L."/>
            <person name="Ma J."/>
        </authorList>
    </citation>
    <scope>NUCLEOTIDE SEQUENCE [LARGE SCALE GENOMIC DNA]</scope>
    <source>
        <strain evidence="11">CCUG 46385</strain>
    </source>
</reference>
<keyword evidence="5 7" id="KW-0378">Hydrolase</keyword>
<protein>
    <recommendedName>
        <fullName evidence="3 7">Nuclease SbcCD subunit D</fullName>
    </recommendedName>
</protein>
<evidence type="ECO:0000259" key="8">
    <source>
        <dbReference type="Pfam" id="PF00149"/>
    </source>
</evidence>
<dbReference type="InterPro" id="IPR050535">
    <property type="entry name" value="DNA_Repair-Maintenance_Comp"/>
</dbReference>
<dbReference type="PANTHER" id="PTHR30337">
    <property type="entry name" value="COMPONENT OF ATP-DEPENDENT DSDNA EXONUCLEASE"/>
    <property type="match status" value="1"/>
</dbReference>
<dbReference type="InterPro" id="IPR029052">
    <property type="entry name" value="Metallo-depent_PP-like"/>
</dbReference>
<evidence type="ECO:0000256" key="7">
    <source>
        <dbReference type="RuleBase" id="RU363069"/>
    </source>
</evidence>
<keyword evidence="7" id="KW-0235">DNA replication</keyword>
<evidence type="ECO:0000313" key="11">
    <source>
        <dbReference type="Proteomes" id="UP001595916"/>
    </source>
</evidence>
<dbReference type="InterPro" id="IPR041796">
    <property type="entry name" value="Mre11_N"/>
</dbReference>
<comment type="subunit">
    <text evidence="2 7">Heterodimer of SbcC and SbcD.</text>
</comment>
<name>A0ABV9QLY3_9FIRM</name>
<keyword evidence="7" id="KW-0255">Endonuclease</keyword>
<dbReference type="InterPro" id="IPR004843">
    <property type="entry name" value="Calcineurin-like_PHP"/>
</dbReference>
<evidence type="ECO:0000259" key="9">
    <source>
        <dbReference type="Pfam" id="PF12320"/>
    </source>
</evidence>
<gene>
    <name evidence="7" type="primary">sbcD</name>
    <name evidence="10" type="ORF">ACFO4R_09940</name>
</gene>
<dbReference type="Gene3D" id="3.60.21.10">
    <property type="match status" value="1"/>
</dbReference>
<feature type="domain" description="Calcineurin-like phosphoesterase" evidence="8">
    <location>
        <begin position="1"/>
        <end position="111"/>
    </location>
</feature>
<dbReference type="EMBL" id="JBHSHL010000050">
    <property type="protein sequence ID" value="MFC4805400.1"/>
    <property type="molecule type" value="Genomic_DNA"/>
</dbReference>
<dbReference type="PANTHER" id="PTHR30337:SF0">
    <property type="entry name" value="NUCLEASE SBCCD SUBUNIT D"/>
    <property type="match status" value="1"/>
</dbReference>
<evidence type="ECO:0000256" key="4">
    <source>
        <dbReference type="ARBA" id="ARBA00022722"/>
    </source>
</evidence>
<dbReference type="Proteomes" id="UP001595916">
    <property type="component" value="Unassembled WGS sequence"/>
</dbReference>
<feature type="domain" description="Nuclease SbcCD subunit D C-terminal" evidence="9">
    <location>
        <begin position="270"/>
        <end position="358"/>
    </location>
</feature>
<evidence type="ECO:0000256" key="2">
    <source>
        <dbReference type="ARBA" id="ARBA00011322"/>
    </source>
</evidence>
<evidence type="ECO:0000256" key="3">
    <source>
        <dbReference type="ARBA" id="ARBA00013365"/>
    </source>
</evidence>
<comment type="function">
    <text evidence="7">SbcCD cleaves DNA hairpin structures. These structures can inhibit DNA replication and are intermediates in certain DNA recombination reactions. The complex acts as a 3'-&gt;5' double strand exonuclease that can open hairpins. It also has a 5' single-strand endonuclease activity.</text>
</comment>